<dbReference type="AlphaFoldDB" id="A0A9N9LD09"/>
<protein>
    <submittedName>
        <fullName evidence="1">Uncharacterized protein</fullName>
    </submittedName>
</protein>
<dbReference type="OrthoDB" id="3701173at2759"/>
<sequence>MATYQEQRDRKVHLSVNLRTSSPHTLPIHDSSPAEPLKLIATIKQNASPFPERPVTILTNYSCLDTTKSDDAFRIRTMKSPQITVPDSECPTPEIRMQARSTITFTRVGGDPDLLKRGDYYPFTFVTIPPLGQGHAEIFWNLTPERLMQRLGEAGEAVEDKMRRLLRPGDSYKIEPSDLNVRWWSFGTLEDEAGIKKKVARWALPDDLSLDRKEGEDETEEVAHKLVDLVDRHDVNHLSSRSAVEGEQIPDIKTMRAEGWIFGEPESGLSLMYEDDEGAVFTVTE</sequence>
<proteinExistence type="predicted"/>
<gene>
    <name evidence="1" type="ORF">HYFRA_00014105</name>
</gene>
<name>A0A9N9LD09_9HELO</name>
<accession>A0A9N9LD09</accession>
<comment type="caution">
    <text evidence="1">The sequence shown here is derived from an EMBL/GenBank/DDBJ whole genome shotgun (WGS) entry which is preliminary data.</text>
</comment>
<evidence type="ECO:0000313" key="2">
    <source>
        <dbReference type="Proteomes" id="UP000696280"/>
    </source>
</evidence>
<evidence type="ECO:0000313" key="1">
    <source>
        <dbReference type="EMBL" id="CAG8961997.1"/>
    </source>
</evidence>
<organism evidence="1 2">
    <name type="scientific">Hymenoscyphus fraxineus</name>
    <dbReference type="NCBI Taxonomy" id="746836"/>
    <lineage>
        <taxon>Eukaryota</taxon>
        <taxon>Fungi</taxon>
        <taxon>Dikarya</taxon>
        <taxon>Ascomycota</taxon>
        <taxon>Pezizomycotina</taxon>
        <taxon>Leotiomycetes</taxon>
        <taxon>Helotiales</taxon>
        <taxon>Helotiaceae</taxon>
        <taxon>Hymenoscyphus</taxon>
    </lineage>
</organism>
<dbReference type="EMBL" id="CAJVRL010000123">
    <property type="protein sequence ID" value="CAG8961997.1"/>
    <property type="molecule type" value="Genomic_DNA"/>
</dbReference>
<keyword evidence="2" id="KW-1185">Reference proteome</keyword>
<reference evidence="1" key="1">
    <citation type="submission" date="2021-07" db="EMBL/GenBank/DDBJ databases">
        <authorList>
            <person name="Durling M."/>
        </authorList>
    </citation>
    <scope>NUCLEOTIDE SEQUENCE</scope>
</reference>
<dbReference type="Proteomes" id="UP000696280">
    <property type="component" value="Unassembled WGS sequence"/>
</dbReference>